<proteinExistence type="predicted"/>
<organism evidence="1 2">
    <name type="scientific">Candidatus Magnetobacterium bavaricum</name>
    <dbReference type="NCBI Taxonomy" id="29290"/>
    <lineage>
        <taxon>Bacteria</taxon>
        <taxon>Pseudomonadati</taxon>
        <taxon>Nitrospirota</taxon>
        <taxon>Thermodesulfovibrionia</taxon>
        <taxon>Thermodesulfovibrionales</taxon>
        <taxon>Candidatus Magnetobacteriaceae</taxon>
        <taxon>Candidatus Magnetobacterium</taxon>
    </lineage>
</organism>
<dbReference type="Proteomes" id="UP000033423">
    <property type="component" value="Unassembled WGS sequence"/>
</dbReference>
<accession>A0A0F3GR70</accession>
<evidence type="ECO:0000313" key="1">
    <source>
        <dbReference type="EMBL" id="KJU84391.1"/>
    </source>
</evidence>
<dbReference type="AlphaFoldDB" id="A0A0F3GR70"/>
<reference evidence="1 2" key="1">
    <citation type="submission" date="2015-02" db="EMBL/GenBank/DDBJ databases">
        <title>Single-cell genomics of uncultivated deep-branching MTB reveals a conserved set of magnetosome genes.</title>
        <authorList>
            <person name="Kolinko S."/>
            <person name="Richter M."/>
            <person name="Glockner F.O."/>
            <person name="Brachmann A."/>
            <person name="Schuler D."/>
        </authorList>
    </citation>
    <scope>NUCLEOTIDE SEQUENCE [LARGE SCALE GENOMIC DNA]</scope>
    <source>
        <strain evidence="1">TM-1</strain>
    </source>
</reference>
<sequence length="80" mass="8818">MCLYLLQIGVKPPACFIVGMTNVIARCLLLATNITDCHCVNLLCINNISYNNISNKMLQGGTKSPFFFSFGQMRRPCLGA</sequence>
<name>A0A0F3GR70_9BACT</name>
<gene>
    <name evidence="1" type="ORF">MBAV_003413</name>
</gene>
<dbReference type="EMBL" id="LACI01001482">
    <property type="protein sequence ID" value="KJU84391.1"/>
    <property type="molecule type" value="Genomic_DNA"/>
</dbReference>
<protein>
    <submittedName>
        <fullName evidence="1">Uncharacterized protein</fullName>
    </submittedName>
</protein>
<comment type="caution">
    <text evidence="1">The sequence shown here is derived from an EMBL/GenBank/DDBJ whole genome shotgun (WGS) entry which is preliminary data.</text>
</comment>
<evidence type="ECO:0000313" key="2">
    <source>
        <dbReference type="Proteomes" id="UP000033423"/>
    </source>
</evidence>
<keyword evidence="2" id="KW-1185">Reference proteome</keyword>